<dbReference type="Proteomes" id="UP000886523">
    <property type="component" value="Unassembled WGS sequence"/>
</dbReference>
<keyword evidence="2" id="KW-1185">Reference proteome</keyword>
<comment type="caution">
    <text evidence="1">The sequence shown here is derived from an EMBL/GenBank/DDBJ whole genome shotgun (WGS) entry which is preliminary data.</text>
</comment>
<sequence length="65" mass="7231">MTSCSIHIYYDTHSTQTLSGHDDDEISVGGASVQSNLDYNSFQCEAEMDSPPARFSSIHLHARLR</sequence>
<dbReference type="EMBL" id="MU129008">
    <property type="protein sequence ID" value="KAF9510913.1"/>
    <property type="molecule type" value="Genomic_DNA"/>
</dbReference>
<name>A0A9P6AS23_9AGAM</name>
<dbReference type="AlphaFoldDB" id="A0A9P6AS23"/>
<evidence type="ECO:0000313" key="1">
    <source>
        <dbReference type="EMBL" id="KAF9510913.1"/>
    </source>
</evidence>
<protein>
    <submittedName>
        <fullName evidence="1">Uncharacterized protein</fullName>
    </submittedName>
</protein>
<reference evidence="1" key="1">
    <citation type="journal article" date="2020" name="Nat. Commun.">
        <title>Large-scale genome sequencing of mycorrhizal fungi provides insights into the early evolution of symbiotic traits.</title>
        <authorList>
            <person name="Miyauchi S."/>
            <person name="Kiss E."/>
            <person name="Kuo A."/>
            <person name="Drula E."/>
            <person name="Kohler A."/>
            <person name="Sanchez-Garcia M."/>
            <person name="Morin E."/>
            <person name="Andreopoulos B."/>
            <person name="Barry K.W."/>
            <person name="Bonito G."/>
            <person name="Buee M."/>
            <person name="Carver A."/>
            <person name="Chen C."/>
            <person name="Cichocki N."/>
            <person name="Clum A."/>
            <person name="Culley D."/>
            <person name="Crous P.W."/>
            <person name="Fauchery L."/>
            <person name="Girlanda M."/>
            <person name="Hayes R.D."/>
            <person name="Keri Z."/>
            <person name="LaButti K."/>
            <person name="Lipzen A."/>
            <person name="Lombard V."/>
            <person name="Magnuson J."/>
            <person name="Maillard F."/>
            <person name="Murat C."/>
            <person name="Nolan M."/>
            <person name="Ohm R.A."/>
            <person name="Pangilinan J."/>
            <person name="Pereira M.F."/>
            <person name="Perotto S."/>
            <person name="Peter M."/>
            <person name="Pfister S."/>
            <person name="Riley R."/>
            <person name="Sitrit Y."/>
            <person name="Stielow J.B."/>
            <person name="Szollosi G."/>
            <person name="Zifcakova L."/>
            <person name="Stursova M."/>
            <person name="Spatafora J.W."/>
            <person name="Tedersoo L."/>
            <person name="Vaario L.M."/>
            <person name="Yamada A."/>
            <person name="Yan M."/>
            <person name="Wang P."/>
            <person name="Xu J."/>
            <person name="Bruns T."/>
            <person name="Baldrian P."/>
            <person name="Vilgalys R."/>
            <person name="Dunand C."/>
            <person name="Henrissat B."/>
            <person name="Grigoriev I.V."/>
            <person name="Hibbett D."/>
            <person name="Nagy L.G."/>
            <person name="Martin F.M."/>
        </authorList>
    </citation>
    <scope>NUCLEOTIDE SEQUENCE</scope>
    <source>
        <strain evidence="1">UP504</strain>
    </source>
</reference>
<organism evidence="1 2">
    <name type="scientific">Hydnum rufescens UP504</name>
    <dbReference type="NCBI Taxonomy" id="1448309"/>
    <lineage>
        <taxon>Eukaryota</taxon>
        <taxon>Fungi</taxon>
        <taxon>Dikarya</taxon>
        <taxon>Basidiomycota</taxon>
        <taxon>Agaricomycotina</taxon>
        <taxon>Agaricomycetes</taxon>
        <taxon>Cantharellales</taxon>
        <taxon>Hydnaceae</taxon>
        <taxon>Hydnum</taxon>
    </lineage>
</organism>
<proteinExistence type="predicted"/>
<evidence type="ECO:0000313" key="2">
    <source>
        <dbReference type="Proteomes" id="UP000886523"/>
    </source>
</evidence>
<gene>
    <name evidence="1" type="ORF">BS47DRAFT_1347419</name>
</gene>
<accession>A0A9P6AS23</accession>